<dbReference type="PANTHER" id="PTHR23268">
    <property type="entry name" value="T-CELL RECEPTOR BETA CHAIN"/>
    <property type="match status" value="1"/>
</dbReference>
<organism evidence="5 6">
    <name type="scientific">Neovison vison</name>
    <name type="common">American mink</name>
    <name type="synonym">Mustela vison</name>
    <dbReference type="NCBI Taxonomy" id="452646"/>
    <lineage>
        <taxon>Eukaryota</taxon>
        <taxon>Metazoa</taxon>
        <taxon>Chordata</taxon>
        <taxon>Craniata</taxon>
        <taxon>Vertebrata</taxon>
        <taxon>Euteleostomi</taxon>
        <taxon>Mammalia</taxon>
        <taxon>Eutheria</taxon>
        <taxon>Laurasiatheria</taxon>
        <taxon>Carnivora</taxon>
        <taxon>Caniformia</taxon>
        <taxon>Musteloidea</taxon>
        <taxon>Mustelidae</taxon>
        <taxon>Mustelinae</taxon>
        <taxon>Neogale</taxon>
    </lineage>
</organism>
<dbReference type="InterPro" id="IPR013106">
    <property type="entry name" value="Ig_V-set"/>
</dbReference>
<dbReference type="InterPro" id="IPR050413">
    <property type="entry name" value="TCR_beta_variable"/>
</dbReference>
<feature type="chain" id="PRO_5034147990" description="Ig-like domain-containing protein" evidence="3">
    <location>
        <begin position="22"/>
        <end position="188"/>
    </location>
</feature>
<dbReference type="InterPro" id="IPR007110">
    <property type="entry name" value="Ig-like_dom"/>
</dbReference>
<dbReference type="InterPro" id="IPR013783">
    <property type="entry name" value="Ig-like_fold"/>
</dbReference>
<name>A0A8C7BRY7_NEOVI</name>
<dbReference type="InterPro" id="IPR036179">
    <property type="entry name" value="Ig-like_dom_sf"/>
</dbReference>
<dbReference type="Proteomes" id="UP000694425">
    <property type="component" value="Unplaced"/>
</dbReference>
<reference evidence="5" key="1">
    <citation type="submission" date="2025-08" db="UniProtKB">
        <authorList>
            <consortium name="Ensembl"/>
        </authorList>
    </citation>
    <scope>IDENTIFICATION</scope>
</reference>
<keyword evidence="1 3" id="KW-0732">Signal</keyword>
<proteinExistence type="predicted"/>
<dbReference type="Ensembl" id="ENSNVIT00000029902.1">
    <property type="protein sequence ID" value="ENSNVIP00000025788.1"/>
    <property type="gene ID" value="ENSNVIG00000019959.1"/>
</dbReference>
<accession>A0A8C7BRY7</accession>
<dbReference type="GeneTree" id="ENSGT00940000154270"/>
<dbReference type="GO" id="GO:0002376">
    <property type="term" value="P:immune system process"/>
    <property type="evidence" value="ECO:0007669"/>
    <property type="project" value="UniProtKB-KW"/>
</dbReference>
<protein>
    <recommendedName>
        <fullName evidence="4">Ig-like domain-containing protein</fullName>
    </recommendedName>
</protein>
<evidence type="ECO:0000313" key="6">
    <source>
        <dbReference type="Proteomes" id="UP000694425"/>
    </source>
</evidence>
<evidence type="ECO:0000313" key="5">
    <source>
        <dbReference type="Ensembl" id="ENSNVIP00000025788.1"/>
    </source>
</evidence>
<evidence type="ECO:0000256" key="3">
    <source>
        <dbReference type="SAM" id="SignalP"/>
    </source>
</evidence>
<reference evidence="5" key="2">
    <citation type="submission" date="2025-09" db="UniProtKB">
        <authorList>
            <consortium name="Ensembl"/>
        </authorList>
    </citation>
    <scope>IDENTIFICATION</scope>
</reference>
<evidence type="ECO:0000256" key="1">
    <source>
        <dbReference type="ARBA" id="ARBA00022729"/>
    </source>
</evidence>
<dbReference type="PANTHER" id="PTHR23268:SF101">
    <property type="entry name" value="T CELL RECEPTOR BETA VARIABLE 9"/>
    <property type="match status" value="1"/>
</dbReference>
<evidence type="ECO:0000259" key="4">
    <source>
        <dbReference type="PROSITE" id="PS50835"/>
    </source>
</evidence>
<dbReference type="PROSITE" id="PS50835">
    <property type="entry name" value="IG_LIKE"/>
    <property type="match status" value="1"/>
</dbReference>
<keyword evidence="6" id="KW-1185">Reference proteome</keyword>
<sequence length="188" mass="20578">MGSRLLCCVALCLLGAGPVASGVTQTPTHLIQTRGRKVTLRCSPVSGHLSVYWYQQVPGQGPRFLIQYYNMEERDKGDMPERFSARQFSNSSSQLVLDLLELEDSALYLWASSEHSPTRSAAYCTKILPTTPGAGSDGKGGGASHSGPGPWESRRASPQCSFCCLCVWHVLEPTEIMQDTYHVTCLHI</sequence>
<feature type="domain" description="Ig-like" evidence="4">
    <location>
        <begin position="18"/>
        <end position="108"/>
    </location>
</feature>
<keyword evidence="2" id="KW-0391">Immunity</keyword>
<feature type="signal peptide" evidence="3">
    <location>
        <begin position="1"/>
        <end position="21"/>
    </location>
</feature>
<dbReference type="GO" id="GO:0005886">
    <property type="term" value="C:plasma membrane"/>
    <property type="evidence" value="ECO:0007669"/>
    <property type="project" value="TreeGrafter"/>
</dbReference>
<dbReference type="Gene3D" id="2.60.40.10">
    <property type="entry name" value="Immunoglobulins"/>
    <property type="match status" value="1"/>
</dbReference>
<dbReference type="AlphaFoldDB" id="A0A8C7BRY7"/>
<dbReference type="GO" id="GO:0007166">
    <property type="term" value="P:cell surface receptor signaling pathway"/>
    <property type="evidence" value="ECO:0007669"/>
    <property type="project" value="TreeGrafter"/>
</dbReference>
<dbReference type="SUPFAM" id="SSF48726">
    <property type="entry name" value="Immunoglobulin"/>
    <property type="match status" value="1"/>
</dbReference>
<dbReference type="Pfam" id="PF07686">
    <property type="entry name" value="V-set"/>
    <property type="match status" value="1"/>
</dbReference>
<evidence type="ECO:0000256" key="2">
    <source>
        <dbReference type="ARBA" id="ARBA00022859"/>
    </source>
</evidence>